<evidence type="ECO:0000313" key="3">
    <source>
        <dbReference type="EMBL" id="SDX01175.1"/>
    </source>
</evidence>
<name>A0A1H2Y884_9FLAO</name>
<dbReference type="NCBIfam" id="TIGR01963">
    <property type="entry name" value="PHB_DH"/>
    <property type="match status" value="1"/>
</dbReference>
<dbReference type="Pfam" id="PF00106">
    <property type="entry name" value="adh_short"/>
    <property type="match status" value="1"/>
</dbReference>
<dbReference type="EMBL" id="FNMV01000006">
    <property type="protein sequence ID" value="SDX01175.1"/>
    <property type="molecule type" value="Genomic_DNA"/>
</dbReference>
<dbReference type="Proteomes" id="UP000198569">
    <property type="component" value="Unassembled WGS sequence"/>
</dbReference>
<dbReference type="NCBIfam" id="NF009093">
    <property type="entry name" value="PRK12429.1"/>
    <property type="match status" value="1"/>
</dbReference>
<dbReference type="FunFam" id="3.40.50.720:FF:000084">
    <property type="entry name" value="Short-chain dehydrogenase reductase"/>
    <property type="match status" value="1"/>
</dbReference>
<dbReference type="SUPFAM" id="SSF51735">
    <property type="entry name" value="NAD(P)-binding Rossmann-fold domains"/>
    <property type="match status" value="1"/>
</dbReference>
<evidence type="ECO:0000256" key="2">
    <source>
        <dbReference type="RuleBase" id="RU000363"/>
    </source>
</evidence>
<reference evidence="4" key="1">
    <citation type="submission" date="2016-10" db="EMBL/GenBank/DDBJ databases">
        <authorList>
            <person name="Varghese N."/>
            <person name="Submissions S."/>
        </authorList>
    </citation>
    <scope>NUCLEOTIDE SEQUENCE [LARGE SCALE GENOMIC DNA]</scope>
    <source>
        <strain evidence="4">DSM 15718</strain>
    </source>
</reference>
<dbReference type="PRINTS" id="PR00081">
    <property type="entry name" value="GDHRDH"/>
</dbReference>
<dbReference type="InterPro" id="IPR020904">
    <property type="entry name" value="Sc_DH/Rdtase_CS"/>
</dbReference>
<dbReference type="InterPro" id="IPR011294">
    <property type="entry name" value="3-OHbutyrate_DH"/>
</dbReference>
<comment type="similarity">
    <text evidence="1 2">Belongs to the short-chain dehydrogenases/reductases (SDR) family.</text>
</comment>
<evidence type="ECO:0000256" key="1">
    <source>
        <dbReference type="ARBA" id="ARBA00006484"/>
    </source>
</evidence>
<dbReference type="RefSeq" id="WP_091431486.1">
    <property type="nucleotide sequence ID" value="NZ_FNMV01000006.1"/>
</dbReference>
<dbReference type="OrthoDB" id="9775296at2"/>
<dbReference type="GO" id="GO:0032787">
    <property type="term" value="P:monocarboxylic acid metabolic process"/>
    <property type="evidence" value="ECO:0007669"/>
    <property type="project" value="UniProtKB-ARBA"/>
</dbReference>
<dbReference type="STRING" id="229203.SAMN05444338_106126"/>
<dbReference type="InterPro" id="IPR050259">
    <property type="entry name" value="SDR"/>
</dbReference>
<organism evidence="3 4">
    <name type="scientific">Flavobacterium degerlachei</name>
    <dbReference type="NCBI Taxonomy" id="229203"/>
    <lineage>
        <taxon>Bacteria</taxon>
        <taxon>Pseudomonadati</taxon>
        <taxon>Bacteroidota</taxon>
        <taxon>Flavobacteriia</taxon>
        <taxon>Flavobacteriales</taxon>
        <taxon>Flavobacteriaceae</taxon>
        <taxon>Flavobacterium</taxon>
    </lineage>
</organism>
<dbReference type="PANTHER" id="PTHR42879:SF2">
    <property type="entry name" value="3-OXOACYL-[ACYL-CARRIER-PROTEIN] REDUCTASE FABG"/>
    <property type="match status" value="1"/>
</dbReference>
<dbReference type="InterPro" id="IPR036291">
    <property type="entry name" value="NAD(P)-bd_dom_sf"/>
</dbReference>
<dbReference type="PANTHER" id="PTHR42879">
    <property type="entry name" value="3-OXOACYL-(ACYL-CARRIER-PROTEIN) REDUCTASE"/>
    <property type="match status" value="1"/>
</dbReference>
<dbReference type="PRINTS" id="PR00080">
    <property type="entry name" value="SDRFAMILY"/>
</dbReference>
<sequence>MSKSVLITGSTSGIGLGIATIFAKNGYDIMFHGLEANGAEIASEIGKKYKVKTGYSNANLLDSAAIGQLVEDTVLQLGSIDVLINNAGIQYVSPIEDFPNEMYEKIIAINMNAVFYAGKAAWKHMKEQKFGRIINISSVHGIRASEFKSAYVTAKHGVVGMTKVIALEGAPYNITCNAICPGYVKTPLVENQIKDQAKAHKLSEDEVIEKIMLKKQAVKEFIPIDTIAEMALLLAAEHATTITGSTFTLDGGWSAQ</sequence>
<keyword evidence="4" id="KW-1185">Reference proteome</keyword>
<dbReference type="PROSITE" id="PS00061">
    <property type="entry name" value="ADH_SHORT"/>
    <property type="match status" value="1"/>
</dbReference>
<dbReference type="Gene3D" id="3.40.50.720">
    <property type="entry name" value="NAD(P)-binding Rossmann-like Domain"/>
    <property type="match status" value="1"/>
</dbReference>
<dbReference type="InterPro" id="IPR002347">
    <property type="entry name" value="SDR_fam"/>
</dbReference>
<dbReference type="GO" id="GO:0003858">
    <property type="term" value="F:3-hydroxybutyrate dehydrogenase activity"/>
    <property type="evidence" value="ECO:0007669"/>
    <property type="project" value="InterPro"/>
</dbReference>
<dbReference type="AlphaFoldDB" id="A0A1H2Y884"/>
<protein>
    <submittedName>
        <fullName evidence="3">3-hydroxybutyrate dehydrogenase</fullName>
    </submittedName>
</protein>
<accession>A0A1H2Y884</accession>
<gene>
    <name evidence="3" type="ORF">SAMN05444338_106126</name>
</gene>
<proteinExistence type="inferred from homology"/>
<evidence type="ECO:0000313" key="4">
    <source>
        <dbReference type="Proteomes" id="UP000198569"/>
    </source>
</evidence>